<dbReference type="EMBL" id="JAGFMF010012255">
    <property type="protein sequence ID" value="KAG8505539.1"/>
    <property type="molecule type" value="Genomic_DNA"/>
</dbReference>
<dbReference type="AlphaFoldDB" id="A0A8J6DEF0"/>
<feature type="repeat" description="TNFR-Cys" evidence="1">
    <location>
        <begin position="180"/>
        <end position="219"/>
    </location>
</feature>
<keyword evidence="2" id="KW-0812">Transmembrane</keyword>
<keyword evidence="2" id="KW-0472">Membrane</keyword>
<dbReference type="Proteomes" id="UP000700334">
    <property type="component" value="Unassembled WGS sequence"/>
</dbReference>
<dbReference type="SMART" id="SM00208">
    <property type="entry name" value="TNFR"/>
    <property type="match status" value="2"/>
</dbReference>
<proteinExistence type="predicted"/>
<dbReference type="PROSITE" id="PS50050">
    <property type="entry name" value="TNFR_NGFR_2"/>
    <property type="match status" value="1"/>
</dbReference>
<comment type="caution">
    <text evidence="4">The sequence shown here is derived from an EMBL/GenBank/DDBJ whole genome shotgun (WGS) entry which is preliminary data.</text>
</comment>
<protein>
    <submittedName>
        <fullName evidence="4">Tumor necrosis factor receptor superfamily member 9</fullName>
    </submittedName>
</protein>
<organism evidence="4 5">
    <name type="scientific">Galemys pyrenaicus</name>
    <name type="common">Iberian desman</name>
    <name type="synonym">Pyrenean desman</name>
    <dbReference type="NCBI Taxonomy" id="202257"/>
    <lineage>
        <taxon>Eukaryota</taxon>
        <taxon>Metazoa</taxon>
        <taxon>Chordata</taxon>
        <taxon>Craniata</taxon>
        <taxon>Vertebrata</taxon>
        <taxon>Euteleostomi</taxon>
        <taxon>Mammalia</taxon>
        <taxon>Eutheria</taxon>
        <taxon>Laurasiatheria</taxon>
        <taxon>Eulipotyphla</taxon>
        <taxon>Talpidae</taxon>
        <taxon>Galemys</taxon>
    </lineage>
</organism>
<evidence type="ECO:0000313" key="4">
    <source>
        <dbReference type="EMBL" id="KAG8505539.1"/>
    </source>
</evidence>
<dbReference type="InterPro" id="IPR020413">
    <property type="entry name" value="TNFR_9"/>
</dbReference>
<evidence type="ECO:0000256" key="1">
    <source>
        <dbReference type="PROSITE-ProRule" id="PRU00206"/>
    </source>
</evidence>
<evidence type="ECO:0000256" key="2">
    <source>
        <dbReference type="SAM" id="Phobius"/>
    </source>
</evidence>
<dbReference type="InterPro" id="IPR001368">
    <property type="entry name" value="TNFR/NGFR_Cys_rich_reg"/>
</dbReference>
<keyword evidence="5" id="KW-1185">Reference proteome</keyword>
<keyword evidence="4" id="KW-0675">Receptor</keyword>
<dbReference type="GO" id="GO:0006915">
    <property type="term" value="P:apoptotic process"/>
    <property type="evidence" value="ECO:0007669"/>
    <property type="project" value="InterPro"/>
</dbReference>
<comment type="caution">
    <text evidence="1">Lacks conserved residue(s) required for the propagation of feature annotation.</text>
</comment>
<name>A0A8J6DEF0_GALPY</name>
<feature type="disulfide bond" evidence="1">
    <location>
        <begin position="201"/>
        <end position="219"/>
    </location>
</feature>
<dbReference type="OrthoDB" id="9423210at2759"/>
<dbReference type="PANTHER" id="PTHR47139">
    <property type="entry name" value="TUMOR NECROSIS FACTOR RECEPTOR SUPERFAMILY MEMBER 9"/>
    <property type="match status" value="1"/>
</dbReference>
<dbReference type="PANTHER" id="PTHR47139:SF1">
    <property type="entry name" value="TUMOR NECROSIS FACTOR RECEPTOR SUPERFAMILY MEMBER 9"/>
    <property type="match status" value="1"/>
</dbReference>
<evidence type="ECO:0000313" key="5">
    <source>
        <dbReference type="Proteomes" id="UP000700334"/>
    </source>
</evidence>
<dbReference type="GO" id="GO:0038023">
    <property type="term" value="F:signaling receptor activity"/>
    <property type="evidence" value="ECO:0007669"/>
    <property type="project" value="InterPro"/>
</dbReference>
<keyword evidence="1" id="KW-1015">Disulfide bond</keyword>
<dbReference type="PRINTS" id="PR01924">
    <property type="entry name" value="TNFACTORR9"/>
</dbReference>
<feature type="domain" description="TNFR-Cys" evidence="3">
    <location>
        <begin position="180"/>
        <end position="219"/>
    </location>
</feature>
<gene>
    <name evidence="4" type="ORF">J0S82_016283</name>
</gene>
<dbReference type="GO" id="GO:0009897">
    <property type="term" value="C:external side of plasma membrane"/>
    <property type="evidence" value="ECO:0007669"/>
    <property type="project" value="InterPro"/>
</dbReference>
<dbReference type="Gene3D" id="2.10.50.10">
    <property type="entry name" value="Tumor Necrosis Factor Receptor, subunit A, domain 2"/>
    <property type="match status" value="2"/>
</dbReference>
<accession>A0A8J6DEF0</accession>
<feature type="transmembrane region" description="Helical" evidence="2">
    <location>
        <begin position="315"/>
        <end position="336"/>
    </location>
</feature>
<evidence type="ECO:0000259" key="3">
    <source>
        <dbReference type="PROSITE" id="PS50050"/>
    </source>
</evidence>
<keyword evidence="2" id="KW-1133">Transmembrane helix</keyword>
<dbReference type="GO" id="GO:0008285">
    <property type="term" value="P:negative regulation of cell population proliferation"/>
    <property type="evidence" value="ECO:0007669"/>
    <property type="project" value="InterPro"/>
</dbReference>
<reference evidence="4" key="1">
    <citation type="journal article" date="2021" name="Evol. Appl.">
        <title>The genome of the Pyrenean desman and the effects of bottlenecks and inbreeding on the genomic landscape of an endangered species.</title>
        <authorList>
            <person name="Escoda L."/>
            <person name="Castresana J."/>
        </authorList>
    </citation>
    <scope>NUCLEOTIDE SEQUENCE</scope>
    <source>
        <strain evidence="4">IBE-C5619</strain>
    </source>
</reference>
<dbReference type="Pfam" id="PF00020">
    <property type="entry name" value="TNFR_c6"/>
    <property type="match status" value="1"/>
</dbReference>
<sequence length="381" mass="40128">MVEETVRSALSKLARGIWGSKDQVPPHSCALACSRAVSPRASQSELFNAGLHSPVPGQALERLFPGQQQRALLELDAKAKLFGKAAHLTKSLDCLAGSTSVQDRTMGRCGIVAAVLLLLSFEKTRAVLAPCAHCPPGTHTLPGQAMPSSVCPGARGSDLGLPGGAPGTFCEANKNQTCTACPANSFSKTGGERTCKICKDCVEPFRTKKPCSSTSNTECECIPGLRCVEPDCNMCQLDCQPGQGAAGGGPCAPVIQKPSQDCGSGTFKEPTRGTCQPWTDCALDGKSVRVNGTKDSDVVCGPPLPGVSPGHTPGVMIGLLALVSTLALVLLVLFALQFSVMKHSRKKLLDMVKQPFMKPVQVAQEEDGCSCRFPEEEEYEI</sequence>
<feature type="disulfide bond" evidence="1">
    <location>
        <begin position="198"/>
        <end position="211"/>
    </location>
</feature>